<dbReference type="RefSeq" id="XP_031027691.1">
    <property type="nucleotide sequence ID" value="XM_031166338.1"/>
</dbReference>
<dbReference type="OrthoDB" id="10617882at2759"/>
<reference evidence="3 4" key="1">
    <citation type="journal article" date="2019" name="Sci. Rep.">
        <title>Comparative genomics of chytrid fungi reveal insights into the obligate biotrophic and pathogenic lifestyle of Synchytrium endobioticum.</title>
        <authorList>
            <person name="van de Vossenberg B.T.L.H."/>
            <person name="Warris S."/>
            <person name="Nguyen H.D.T."/>
            <person name="van Gent-Pelzer M.P.E."/>
            <person name="Joly D.L."/>
            <person name="van de Geest H.C."/>
            <person name="Bonants P.J.M."/>
            <person name="Smith D.S."/>
            <person name="Levesque C.A."/>
            <person name="van der Lee T.A.J."/>
        </authorList>
    </citation>
    <scope>NUCLEOTIDE SEQUENCE [LARGE SCALE GENOMIC DNA]</scope>
    <source>
        <strain evidence="3 4">JEL517</strain>
    </source>
</reference>
<protein>
    <recommendedName>
        <fullName evidence="5">Man1/Src1 C-terminal domain-containing protein</fullName>
    </recommendedName>
</protein>
<feature type="region of interest" description="Disordered" evidence="1">
    <location>
        <begin position="120"/>
        <end position="186"/>
    </location>
</feature>
<sequence length="553" mass="60671">MNGAVGLADPSSLTIGELTSILSDYYDLPTSRQKKDYYIDLYTKQFAKPSSTTLKPNKKTNIPATSTIHNKRLRVKKAFSDVNDSSESESEVPIIKLNNTPSNLADSPLLRTRASIAKMRAAKNITDQPTLVESDTREGSDDEETSSSSGQVNKLVSALEGTSTTTTTTSSSTTRPTSLTGPIRRGRKSWLPALAPRATAKIGVPPEIAPAAEPSVWHASPSSLKPIVNRLAPARLRELEATLKFKTPSTDSASEEIGMSSAEMGWKILSHIVVLVVLVGGALVFMDWLHTVGSELAYCPSRPAMADDSNPLTRLFPTCVHCETATICRGKDVTGCYHQGDVLEVSALAEYLPFVKTWPLPLARPHCIKSGRAVLKNGVPSRAARIIDETKATVGNWLQGRATKIQFIVSDYTATFLEVVSQPDTYTLENLGFVMTELWDQYNQIIACFIATFGIYYIGLAMYLRYTSRAASKRLAEQVARVLLQRHKDSEENSKISRWVVVDELKDALLEGAADDTVKDSLWYLAECELAGRQDVMEGELSGERVWLWSDGS</sequence>
<evidence type="ECO:0000256" key="2">
    <source>
        <dbReference type="SAM" id="Phobius"/>
    </source>
</evidence>
<keyword evidence="2" id="KW-0472">Membrane</keyword>
<evidence type="ECO:0000313" key="3">
    <source>
        <dbReference type="EMBL" id="TPX37976.1"/>
    </source>
</evidence>
<dbReference type="InterPro" id="IPR011015">
    <property type="entry name" value="LEM/LEM-like_dom_sf"/>
</dbReference>
<keyword evidence="2" id="KW-0812">Transmembrane</keyword>
<evidence type="ECO:0000313" key="4">
    <source>
        <dbReference type="Proteomes" id="UP000319731"/>
    </source>
</evidence>
<accession>A0A507CIF4</accession>
<comment type="caution">
    <text evidence="3">The sequence shown here is derived from an EMBL/GenBank/DDBJ whole genome shotgun (WGS) entry which is preliminary data.</text>
</comment>
<keyword evidence="4" id="KW-1185">Reference proteome</keyword>
<dbReference type="EMBL" id="QEAO01000001">
    <property type="protein sequence ID" value="TPX37976.1"/>
    <property type="molecule type" value="Genomic_DNA"/>
</dbReference>
<dbReference type="Proteomes" id="UP000319731">
    <property type="component" value="Unassembled WGS sequence"/>
</dbReference>
<proteinExistence type="predicted"/>
<evidence type="ECO:0008006" key="5">
    <source>
        <dbReference type="Google" id="ProtNLM"/>
    </source>
</evidence>
<gene>
    <name evidence="3" type="ORF">SmJEL517_g00409</name>
</gene>
<evidence type="ECO:0000256" key="1">
    <source>
        <dbReference type="SAM" id="MobiDB-lite"/>
    </source>
</evidence>
<feature type="compositionally biased region" description="Low complexity" evidence="1">
    <location>
        <begin position="162"/>
        <end position="180"/>
    </location>
</feature>
<name>A0A507CIF4_9FUNG</name>
<feature type="transmembrane region" description="Helical" evidence="2">
    <location>
        <begin position="442"/>
        <end position="464"/>
    </location>
</feature>
<dbReference type="AlphaFoldDB" id="A0A507CIF4"/>
<keyword evidence="2" id="KW-1133">Transmembrane helix</keyword>
<organism evidence="3 4">
    <name type="scientific">Synchytrium microbalum</name>
    <dbReference type="NCBI Taxonomy" id="1806994"/>
    <lineage>
        <taxon>Eukaryota</taxon>
        <taxon>Fungi</taxon>
        <taxon>Fungi incertae sedis</taxon>
        <taxon>Chytridiomycota</taxon>
        <taxon>Chytridiomycota incertae sedis</taxon>
        <taxon>Chytridiomycetes</taxon>
        <taxon>Synchytriales</taxon>
        <taxon>Synchytriaceae</taxon>
        <taxon>Synchytrium</taxon>
    </lineage>
</organism>
<dbReference type="GeneID" id="42001635"/>
<dbReference type="Gene3D" id="1.10.720.40">
    <property type="match status" value="1"/>
</dbReference>